<feature type="compositionally biased region" description="Basic and acidic residues" evidence="1">
    <location>
        <begin position="428"/>
        <end position="441"/>
    </location>
</feature>
<proteinExistence type="predicted"/>
<name>A0A183IXL2_9BILA</name>
<dbReference type="EMBL" id="UZAM01011512">
    <property type="protein sequence ID" value="VDP16700.1"/>
    <property type="molecule type" value="Genomic_DNA"/>
</dbReference>
<dbReference type="InterPro" id="IPR015425">
    <property type="entry name" value="FH2_Formin"/>
</dbReference>
<evidence type="ECO:0000256" key="1">
    <source>
        <dbReference type="SAM" id="MobiDB-lite"/>
    </source>
</evidence>
<feature type="region of interest" description="Disordered" evidence="1">
    <location>
        <begin position="359"/>
        <end position="452"/>
    </location>
</feature>
<reference evidence="5" key="1">
    <citation type="submission" date="2016-06" db="UniProtKB">
        <authorList>
            <consortium name="WormBaseParasite"/>
        </authorList>
    </citation>
    <scope>IDENTIFICATION</scope>
</reference>
<protein>
    <submittedName>
        <fullName evidence="5">FH2 domain-containing protein</fullName>
    </submittedName>
</protein>
<dbReference type="SUPFAM" id="SSF101447">
    <property type="entry name" value="Formin homology 2 domain (FH2 domain)"/>
    <property type="match status" value="1"/>
</dbReference>
<organism evidence="5">
    <name type="scientific">Soboliphyme baturini</name>
    <dbReference type="NCBI Taxonomy" id="241478"/>
    <lineage>
        <taxon>Eukaryota</taxon>
        <taxon>Metazoa</taxon>
        <taxon>Ecdysozoa</taxon>
        <taxon>Nematoda</taxon>
        <taxon>Enoplea</taxon>
        <taxon>Dorylaimia</taxon>
        <taxon>Dioctophymatida</taxon>
        <taxon>Dioctophymatoidea</taxon>
        <taxon>Soboliphymatidae</taxon>
        <taxon>Soboliphyme</taxon>
    </lineage>
</organism>
<feature type="compositionally biased region" description="Polar residues" evidence="1">
    <location>
        <begin position="486"/>
        <end position="507"/>
    </location>
</feature>
<feature type="region of interest" description="Disordered" evidence="1">
    <location>
        <begin position="555"/>
        <end position="610"/>
    </location>
</feature>
<dbReference type="InterPro" id="IPR042201">
    <property type="entry name" value="FH2_Formin_sf"/>
</dbReference>
<evidence type="ECO:0000313" key="4">
    <source>
        <dbReference type="Proteomes" id="UP000270296"/>
    </source>
</evidence>
<gene>
    <name evidence="3" type="ORF">SBAD_LOCUS8360</name>
</gene>
<dbReference type="WBParaSite" id="SBAD_0000866901-mRNA-1">
    <property type="protein sequence ID" value="SBAD_0000866901-mRNA-1"/>
    <property type="gene ID" value="SBAD_0000866901"/>
</dbReference>
<dbReference type="Proteomes" id="UP000270296">
    <property type="component" value="Unassembled WGS sequence"/>
</dbReference>
<feature type="domain" description="FH2" evidence="2">
    <location>
        <begin position="1"/>
        <end position="145"/>
    </location>
</feature>
<evidence type="ECO:0000259" key="2">
    <source>
        <dbReference type="PROSITE" id="PS51444"/>
    </source>
</evidence>
<evidence type="ECO:0000313" key="5">
    <source>
        <dbReference type="WBParaSite" id="SBAD_0000866901-mRNA-1"/>
    </source>
</evidence>
<reference evidence="3 4" key="2">
    <citation type="submission" date="2018-11" db="EMBL/GenBank/DDBJ databases">
        <authorList>
            <consortium name="Pathogen Informatics"/>
        </authorList>
    </citation>
    <scope>NUCLEOTIDE SEQUENCE [LARGE SCALE GENOMIC DNA]</scope>
</reference>
<sequence>METREAERKYPHLLNFLDDSKYLDEATRFSVDLIISDYRSLSEKTQRISNELVMCDCESIVRYLQDFLSKAKEQMQSFEEQLITIERMRVELAEFFCEDHETFKLEECFRIFANFKAKVIQSMEENKKLKGGFSFTLSHQRTDRKDSGMSLTKISDLRATNCVDGKENRAVINGWEYTPKRQSTNKLLSTGSLINVSDGMGCERERPSVVLNTKVSSPPLEEASVNIQRLLRSNKLQQKKVQRLAGTTPPYTTAETLDEFLDQLNSNEKTVSRKSSKRQQEVSPSSSPFANGNVKWTNNGQSIRDSGIEDVDVRSPEADQEQNSINAALGAWINKRKSIRDSGIDDMDVSVNSKHLSMESDMSNDFDGTKEDSLITASDRSSSTDTDRSNLDAQENYSEKSGRSTGKSPQSPPGDTMSTSSPKAGYKSQKEAKEAIHEKSPPPKVGVPKKLRSSKLETASQLLKRVTSIHSNQSYSPAEKERQLNNRKSSLNGNTCRSSKSGESSSLIHVSRANVPITNSSRISASVSNVRSKSTINRIAIRTTLRSSDSALGVPVKGEKEKTKLLKSNDSSPRHRQTVGPKHTVATASVGHKSVTPPEQRPQSMSSPLLRKTYSIKKDRAESLLPCDNKRHVVSQHALLAVMLKAQVLD</sequence>
<dbReference type="AlphaFoldDB" id="A0A183IXL2"/>
<dbReference type="Pfam" id="PF02181">
    <property type="entry name" value="FH2"/>
    <property type="match status" value="1"/>
</dbReference>
<dbReference type="PANTHER" id="PTHR46345:SF8">
    <property type="entry name" value="FORMIN 3, ISOFORM B"/>
    <property type="match status" value="1"/>
</dbReference>
<dbReference type="OrthoDB" id="26518at2759"/>
<feature type="region of interest" description="Disordered" evidence="1">
    <location>
        <begin position="267"/>
        <end position="304"/>
    </location>
</feature>
<evidence type="ECO:0000313" key="3">
    <source>
        <dbReference type="EMBL" id="VDP16700.1"/>
    </source>
</evidence>
<keyword evidence="4" id="KW-1185">Reference proteome</keyword>
<accession>A0A183IXL2</accession>
<dbReference type="Gene3D" id="1.20.58.2220">
    <property type="entry name" value="Formin, FH2 domain"/>
    <property type="match status" value="1"/>
</dbReference>
<feature type="compositionally biased region" description="Polar residues" evidence="1">
    <location>
        <begin position="281"/>
        <end position="304"/>
    </location>
</feature>
<dbReference type="PANTHER" id="PTHR46345">
    <property type="entry name" value="INVERTED FORMIN-2"/>
    <property type="match status" value="1"/>
</dbReference>
<feature type="region of interest" description="Disordered" evidence="1">
    <location>
        <begin position="467"/>
        <end position="507"/>
    </location>
</feature>
<dbReference type="PROSITE" id="PS51444">
    <property type="entry name" value="FH2"/>
    <property type="match status" value="1"/>
</dbReference>